<sequence length="145" mass="15610">MAATECLSNQVVRAVQLLYGTEPQAQHEANNWLTSFSISANTLLKKIREQWGALSPVDRANLQKAISEKLHSLISQPGIPHLITSRASIVLGATAVLSGDEHARELVRHALTLAASGGSVSIATELLTAIAEEVDSLHRSRRQQA</sequence>
<dbReference type="AlphaFoldDB" id="A0A061RS84"/>
<reference evidence="1" key="1">
    <citation type="submission" date="2014-05" db="EMBL/GenBank/DDBJ databases">
        <title>The transcriptome of the halophilic microalga Tetraselmis sp. GSL018 isolated from the Great Salt Lake, Utah.</title>
        <authorList>
            <person name="Jinkerson R.E."/>
            <person name="D'Adamo S."/>
            <person name="Posewitz M.C."/>
        </authorList>
    </citation>
    <scope>NUCLEOTIDE SEQUENCE</scope>
    <source>
        <strain evidence="1">GSL018</strain>
    </source>
</reference>
<dbReference type="Gene3D" id="1.25.10.10">
    <property type="entry name" value="Leucine-rich Repeat Variant"/>
    <property type="match status" value="1"/>
</dbReference>
<name>A0A061RS84_9CHLO</name>
<dbReference type="InterPro" id="IPR011989">
    <property type="entry name" value="ARM-like"/>
</dbReference>
<evidence type="ECO:0000313" key="1">
    <source>
        <dbReference type="EMBL" id="JAC73555.1"/>
    </source>
</evidence>
<accession>A0A061RS84</accession>
<organism evidence="1">
    <name type="scientific">Tetraselmis sp. GSL018</name>
    <dbReference type="NCBI Taxonomy" id="582737"/>
    <lineage>
        <taxon>Eukaryota</taxon>
        <taxon>Viridiplantae</taxon>
        <taxon>Chlorophyta</taxon>
        <taxon>core chlorophytes</taxon>
        <taxon>Chlorodendrophyceae</taxon>
        <taxon>Chlorodendrales</taxon>
        <taxon>Chlorodendraceae</taxon>
        <taxon>Tetraselmis</taxon>
    </lineage>
</organism>
<protein>
    <submittedName>
        <fullName evidence="1">Uncharacterized protein</fullName>
    </submittedName>
</protein>
<proteinExistence type="predicted"/>
<dbReference type="EMBL" id="GBEZ01012317">
    <property type="protein sequence ID" value="JAC73555.1"/>
    <property type="molecule type" value="Transcribed_RNA"/>
</dbReference>
<feature type="non-terminal residue" evidence="1">
    <location>
        <position position="145"/>
    </location>
</feature>
<gene>
    <name evidence="1" type="ORF">TSPGSL018_28574</name>
</gene>